<reference evidence="1 2" key="1">
    <citation type="submission" date="2020-08" db="EMBL/GenBank/DDBJ databases">
        <title>A Genomic Blueprint of the Chicken Gut Microbiome.</title>
        <authorList>
            <person name="Gilroy R."/>
            <person name="Ravi A."/>
            <person name="Getino M."/>
            <person name="Pursley I."/>
            <person name="Horton D.L."/>
            <person name="Alikhan N.-F."/>
            <person name="Baker D."/>
            <person name="Gharbi K."/>
            <person name="Hall N."/>
            <person name="Watson M."/>
            <person name="Adriaenssens E.M."/>
            <person name="Foster-Nyarko E."/>
            <person name="Jarju S."/>
            <person name="Secka A."/>
            <person name="Antonio M."/>
            <person name="Oren A."/>
            <person name="Chaudhuri R."/>
            <person name="La Ragione R.M."/>
            <person name="Hildebrand F."/>
            <person name="Pallen M.J."/>
        </authorList>
    </citation>
    <scope>NUCLEOTIDE SEQUENCE [LARGE SCALE GENOMIC DNA]</scope>
    <source>
        <strain evidence="1 2">Sa1BUA2</strain>
    </source>
</reference>
<name>A0ABR8VII0_9BACI</name>
<dbReference type="RefSeq" id="WP_191810800.1">
    <property type="nucleotide sequence ID" value="NZ_JACSPV010000007.1"/>
</dbReference>
<accession>A0ABR8VII0</accession>
<gene>
    <name evidence="1" type="ORF">H9631_05645</name>
</gene>
<organism evidence="1 2">
    <name type="scientific">Bacillus norwichensis</name>
    <dbReference type="NCBI Taxonomy" id="2762217"/>
    <lineage>
        <taxon>Bacteria</taxon>
        <taxon>Bacillati</taxon>
        <taxon>Bacillota</taxon>
        <taxon>Bacilli</taxon>
        <taxon>Bacillales</taxon>
        <taxon>Bacillaceae</taxon>
        <taxon>Bacillus</taxon>
    </lineage>
</organism>
<dbReference type="Proteomes" id="UP000648182">
    <property type="component" value="Unassembled WGS sequence"/>
</dbReference>
<dbReference type="EMBL" id="JACSPV010000007">
    <property type="protein sequence ID" value="MBD8004560.1"/>
    <property type="molecule type" value="Genomic_DNA"/>
</dbReference>
<protein>
    <submittedName>
        <fullName evidence="1">Uncharacterized protein</fullName>
    </submittedName>
</protein>
<proteinExistence type="predicted"/>
<comment type="caution">
    <text evidence="1">The sequence shown here is derived from an EMBL/GenBank/DDBJ whole genome shotgun (WGS) entry which is preliminary data.</text>
</comment>
<evidence type="ECO:0000313" key="2">
    <source>
        <dbReference type="Proteomes" id="UP000648182"/>
    </source>
</evidence>
<evidence type="ECO:0000313" key="1">
    <source>
        <dbReference type="EMBL" id="MBD8004560.1"/>
    </source>
</evidence>
<keyword evidence="2" id="KW-1185">Reference proteome</keyword>
<sequence>MLAVQEQVVDFFEVNEKAGMVLNMIQSLVNSREDFVEVLQESFTERENRAFFVLNSIHRKRLENSSLTKTEFVNLFNLDRKEALEKLFITKLLQWHVDKLEDYPLTPAQIYDLHKADLNKPFLVLLMDSKFNDIQESKEGAATRHKWDAPNGKYTVSANIYPDESVASVFIRVKGNRTKLNFNYLCEADKKKLPKYVIQQCEEFKGKLERR</sequence>